<reference evidence="1 2" key="1">
    <citation type="journal article" date="2015" name="Nature">
        <title>rRNA introns, odd ribosomes, and small enigmatic genomes across a large radiation of phyla.</title>
        <authorList>
            <person name="Brown C.T."/>
            <person name="Hug L.A."/>
            <person name="Thomas B.C."/>
            <person name="Sharon I."/>
            <person name="Castelle C.J."/>
            <person name="Singh A."/>
            <person name="Wilkins M.J."/>
            <person name="Williams K.H."/>
            <person name="Banfield J.F."/>
        </authorList>
    </citation>
    <scope>NUCLEOTIDE SEQUENCE [LARGE SCALE GENOMIC DNA]</scope>
</reference>
<comment type="caution">
    <text evidence="1">The sequence shown here is derived from an EMBL/GenBank/DDBJ whole genome shotgun (WGS) entry which is preliminary data.</text>
</comment>
<accession>A0A0G1KS32</accession>
<organism evidence="1 2">
    <name type="scientific">Candidatus Collierbacteria bacterium GW2011_GWA2_44_99</name>
    <dbReference type="NCBI Taxonomy" id="1618380"/>
    <lineage>
        <taxon>Bacteria</taxon>
        <taxon>Candidatus Collieribacteriota</taxon>
    </lineage>
</organism>
<feature type="non-terminal residue" evidence="1">
    <location>
        <position position="52"/>
    </location>
</feature>
<protein>
    <submittedName>
        <fullName evidence="1">Uncharacterized protein</fullName>
    </submittedName>
</protein>
<dbReference type="AlphaFoldDB" id="A0A0G1KS32"/>
<proteinExistence type="predicted"/>
<dbReference type="Proteomes" id="UP000034797">
    <property type="component" value="Unassembled WGS sequence"/>
</dbReference>
<name>A0A0G1KS32_9BACT</name>
<evidence type="ECO:0000313" key="1">
    <source>
        <dbReference type="EMBL" id="KKT86388.1"/>
    </source>
</evidence>
<dbReference type="EMBL" id="LCJW01000012">
    <property type="protein sequence ID" value="KKT86388.1"/>
    <property type="molecule type" value="Genomic_DNA"/>
</dbReference>
<gene>
    <name evidence="1" type="ORF">UW84_C0012G0026</name>
</gene>
<sequence>MKLSIVIFIFAIFFAPSILASAKSDYDFQYGQYRQYYPEYRLLKADYLNTSS</sequence>
<evidence type="ECO:0000313" key="2">
    <source>
        <dbReference type="Proteomes" id="UP000034797"/>
    </source>
</evidence>